<evidence type="ECO:0000313" key="23">
    <source>
        <dbReference type="Proteomes" id="UP001254608"/>
    </source>
</evidence>
<evidence type="ECO:0000256" key="10">
    <source>
        <dbReference type="ARBA" id="ARBA00022723"/>
    </source>
</evidence>
<evidence type="ECO:0000256" key="18">
    <source>
        <dbReference type="ARBA" id="ARBA00023136"/>
    </source>
</evidence>
<evidence type="ECO:0000256" key="16">
    <source>
        <dbReference type="ARBA" id="ARBA00023004"/>
    </source>
</evidence>
<comment type="subunit">
    <text evidence="19">Component of the cbb3-type cytochrome c oxidase.</text>
</comment>
<evidence type="ECO:0000256" key="11">
    <source>
        <dbReference type="ARBA" id="ARBA00022737"/>
    </source>
</evidence>
<accession>A0ABU2WMH9</accession>
<evidence type="ECO:0000256" key="19">
    <source>
        <dbReference type="PIRNR" id="PIRNR000006"/>
    </source>
</evidence>
<evidence type="ECO:0000256" key="3">
    <source>
        <dbReference type="ARBA" id="ARBA00006113"/>
    </source>
</evidence>
<dbReference type="Pfam" id="PF13442">
    <property type="entry name" value="Cytochrome_CBB3"/>
    <property type="match status" value="2"/>
</dbReference>
<protein>
    <recommendedName>
        <fullName evidence="19">Cbb3-type cytochrome c oxidase subunit</fullName>
    </recommendedName>
</protein>
<dbReference type="PANTHER" id="PTHR33751">
    <property type="entry name" value="CBB3-TYPE CYTOCHROME C OXIDASE SUBUNIT FIXP"/>
    <property type="match status" value="1"/>
</dbReference>
<keyword evidence="18 19" id="KW-0472">Membrane</keyword>
<dbReference type="PRINTS" id="PR00605">
    <property type="entry name" value="CYTCHROMECIC"/>
</dbReference>
<name>A0ABU2WMH9_9GAMM</name>
<dbReference type="PIRSF" id="PIRSF000006">
    <property type="entry name" value="Cbb3-Cox_fixP"/>
    <property type="match status" value="1"/>
</dbReference>
<dbReference type="Proteomes" id="UP001254608">
    <property type="component" value="Unassembled WGS sequence"/>
</dbReference>
<comment type="function">
    <text evidence="19">C-type cytochrome. Part of the cbb3-type cytochrome c oxidase complex.</text>
</comment>
<evidence type="ECO:0000256" key="17">
    <source>
        <dbReference type="ARBA" id="ARBA00023065"/>
    </source>
</evidence>
<dbReference type="RefSeq" id="WP_311366497.1">
    <property type="nucleotide sequence ID" value="NZ_JAVRIC010000035.1"/>
</dbReference>
<keyword evidence="17 19" id="KW-0406">Ion transport</keyword>
<dbReference type="InterPro" id="IPR050597">
    <property type="entry name" value="Cytochrome_c_Oxidase_Subunit"/>
</dbReference>
<dbReference type="InterPro" id="IPR038414">
    <property type="entry name" value="CcoP_N_sf"/>
</dbReference>
<keyword evidence="15 19" id="KW-0560">Oxidoreductase</keyword>
<evidence type="ECO:0000256" key="8">
    <source>
        <dbReference type="ARBA" id="ARBA00022660"/>
    </source>
</evidence>
<evidence type="ECO:0000256" key="1">
    <source>
        <dbReference type="ARBA" id="ARBA00004533"/>
    </source>
</evidence>
<proteinExistence type="inferred from homology"/>
<dbReference type="SUPFAM" id="SSF46626">
    <property type="entry name" value="Cytochrome c"/>
    <property type="match status" value="2"/>
</dbReference>
<comment type="similarity">
    <text evidence="3 19">Belongs to the CcoP / FixP family.</text>
</comment>
<evidence type="ECO:0000256" key="13">
    <source>
        <dbReference type="ARBA" id="ARBA00022982"/>
    </source>
</evidence>
<evidence type="ECO:0000256" key="9">
    <source>
        <dbReference type="ARBA" id="ARBA00022692"/>
    </source>
</evidence>
<keyword evidence="23" id="KW-1185">Reference proteome</keyword>
<dbReference type="PROSITE" id="PS51007">
    <property type="entry name" value="CYTC"/>
    <property type="match status" value="2"/>
</dbReference>
<keyword evidence="7 19" id="KW-0349">Heme</keyword>
<evidence type="ECO:0000256" key="6">
    <source>
        <dbReference type="ARBA" id="ARBA00022519"/>
    </source>
</evidence>
<keyword evidence="5 19" id="KW-1003">Cell membrane</keyword>
<gene>
    <name evidence="22" type="primary">ccoP</name>
    <name evidence="22" type="ORF">RM530_17225</name>
</gene>
<evidence type="ECO:0000256" key="12">
    <source>
        <dbReference type="ARBA" id="ARBA00022781"/>
    </source>
</evidence>
<feature type="transmembrane region" description="Helical" evidence="20">
    <location>
        <begin position="59"/>
        <end position="78"/>
    </location>
</feature>
<reference evidence="22 23" key="1">
    <citation type="submission" date="2023-09" db="EMBL/GenBank/DDBJ databases">
        <authorList>
            <person name="Rey-Velasco X."/>
        </authorList>
    </citation>
    <scope>NUCLEOTIDE SEQUENCE [LARGE SCALE GENOMIC DNA]</scope>
    <source>
        <strain evidence="22 23">W345</strain>
    </source>
</reference>
<feature type="domain" description="Cytochrome c" evidence="21">
    <location>
        <begin position="214"/>
        <end position="295"/>
    </location>
</feature>
<dbReference type="InterPro" id="IPR036909">
    <property type="entry name" value="Cyt_c-like_dom_sf"/>
</dbReference>
<evidence type="ECO:0000259" key="21">
    <source>
        <dbReference type="PROSITE" id="PS51007"/>
    </source>
</evidence>
<evidence type="ECO:0000256" key="7">
    <source>
        <dbReference type="ARBA" id="ARBA00022617"/>
    </source>
</evidence>
<comment type="cofactor">
    <cofactor evidence="19">
        <name>heme c</name>
        <dbReference type="ChEBI" id="CHEBI:61717"/>
    </cofactor>
    <text evidence="19">Binds 2 heme C groups per subunit.</text>
</comment>
<keyword evidence="9 20" id="KW-0812">Transmembrane</keyword>
<comment type="caution">
    <text evidence="22">The sequence shown here is derived from an EMBL/GenBank/DDBJ whole genome shotgun (WGS) entry which is preliminary data.</text>
</comment>
<dbReference type="NCBIfam" id="TIGR00782">
    <property type="entry name" value="ccoP"/>
    <property type="match status" value="1"/>
</dbReference>
<keyword evidence="12 19" id="KW-0375">Hydrogen ion transport</keyword>
<evidence type="ECO:0000256" key="14">
    <source>
        <dbReference type="ARBA" id="ARBA00022989"/>
    </source>
</evidence>
<dbReference type="InterPro" id="IPR032858">
    <property type="entry name" value="CcoP_N"/>
</dbReference>
<feature type="domain" description="Cytochrome c" evidence="21">
    <location>
        <begin position="127"/>
        <end position="206"/>
    </location>
</feature>
<evidence type="ECO:0000256" key="4">
    <source>
        <dbReference type="ARBA" id="ARBA00022448"/>
    </source>
</evidence>
<comment type="pathway">
    <text evidence="2 19">Energy metabolism; oxidative phosphorylation.</text>
</comment>
<dbReference type="Gene3D" id="6.10.280.130">
    <property type="match status" value="1"/>
</dbReference>
<dbReference type="Gene3D" id="1.10.760.10">
    <property type="entry name" value="Cytochrome c-like domain"/>
    <property type="match status" value="2"/>
</dbReference>
<dbReference type="PANTHER" id="PTHR33751:SF1">
    <property type="entry name" value="CBB3-TYPE CYTOCHROME C OXIDASE SUBUNIT FIXP"/>
    <property type="match status" value="1"/>
</dbReference>
<keyword evidence="14 20" id="KW-1133">Transmembrane helix</keyword>
<evidence type="ECO:0000256" key="20">
    <source>
        <dbReference type="SAM" id="Phobius"/>
    </source>
</evidence>
<dbReference type="InterPro" id="IPR004678">
    <property type="entry name" value="Cyt_c_oxidase_cbb3_su3"/>
</dbReference>
<keyword evidence="16 19" id="KW-0408">Iron</keyword>
<keyword evidence="10 19" id="KW-0479">Metal-binding</keyword>
<sequence>MTSTWSLVVAVVVLANIIACLWLLIWTSRRRPDEVAEGAETGHVWDDDLREYNNPLPRWWLNMFVLTIIFGLGYLLFYPGLGNFAGRLGWTSHRQHDERLAEVEARRHAVYAQYDGLGIEQLQDHAGARSMGAKLFSSNCAGCHGDDAHGAIGFPNLSDQDWLYGGSAEQVYTTISQGRRGQMPAFLTALTPEEVSGLVAYVSKLHTGEAPRRPDELIGQKKFAITCAACHSADGSGKLALGAPRLNDDTWLYGGSPDQIRQTILFGQKSEMPAFGELLTDTERRLLAAYVLGLSSDAEGAAAMAHAP</sequence>
<keyword evidence="4 19" id="KW-0813">Transport</keyword>
<evidence type="ECO:0000313" key="22">
    <source>
        <dbReference type="EMBL" id="MDT0499088.1"/>
    </source>
</evidence>
<keyword evidence="6 19" id="KW-0997">Cell inner membrane</keyword>
<dbReference type="Pfam" id="PF14715">
    <property type="entry name" value="FixP_N"/>
    <property type="match status" value="1"/>
</dbReference>
<comment type="subcellular location">
    <subcellularLocation>
        <location evidence="1 19">Cell inner membrane</location>
    </subcellularLocation>
</comment>
<feature type="transmembrane region" description="Helical" evidence="20">
    <location>
        <begin position="7"/>
        <end position="25"/>
    </location>
</feature>
<evidence type="ECO:0000256" key="5">
    <source>
        <dbReference type="ARBA" id="ARBA00022475"/>
    </source>
</evidence>
<keyword evidence="8 19" id="KW-0679">Respiratory chain</keyword>
<keyword evidence="13 19" id="KW-0249">Electron transport</keyword>
<dbReference type="InterPro" id="IPR008168">
    <property type="entry name" value="Cyt_C_IC"/>
</dbReference>
<dbReference type="InterPro" id="IPR009056">
    <property type="entry name" value="Cyt_c-like_dom"/>
</dbReference>
<keyword evidence="11" id="KW-0677">Repeat</keyword>
<organism evidence="22 23">
    <name type="scientific">Banduia mediterranea</name>
    <dbReference type="NCBI Taxonomy" id="3075609"/>
    <lineage>
        <taxon>Bacteria</taxon>
        <taxon>Pseudomonadati</taxon>
        <taxon>Pseudomonadota</taxon>
        <taxon>Gammaproteobacteria</taxon>
        <taxon>Nevskiales</taxon>
        <taxon>Algiphilaceae</taxon>
        <taxon>Banduia</taxon>
    </lineage>
</organism>
<dbReference type="EMBL" id="JAVRIC010000035">
    <property type="protein sequence ID" value="MDT0499088.1"/>
    <property type="molecule type" value="Genomic_DNA"/>
</dbReference>
<evidence type="ECO:0000256" key="2">
    <source>
        <dbReference type="ARBA" id="ARBA00004673"/>
    </source>
</evidence>
<evidence type="ECO:0000256" key="15">
    <source>
        <dbReference type="ARBA" id="ARBA00023002"/>
    </source>
</evidence>